<protein>
    <submittedName>
        <fullName evidence="2">Phospholipase D family protein</fullName>
    </submittedName>
</protein>
<name>A0ABV4TVT7_9GAMM</name>
<dbReference type="SUPFAM" id="SSF56024">
    <property type="entry name" value="Phospholipase D/nuclease"/>
    <property type="match status" value="2"/>
</dbReference>
<dbReference type="Proteomes" id="UP001575181">
    <property type="component" value="Unassembled WGS sequence"/>
</dbReference>
<gene>
    <name evidence="2" type="ORF">ACERLL_07365</name>
</gene>
<dbReference type="CDD" id="cd09111">
    <property type="entry name" value="PLDc_ymdC_like_1"/>
    <property type="match status" value="1"/>
</dbReference>
<dbReference type="Gene3D" id="3.30.870.10">
    <property type="entry name" value="Endonuclease Chain A"/>
    <property type="match status" value="2"/>
</dbReference>
<sequence>MFLLLALAGCATLPTDFERTPSQAVEPTGDTKLGQLFAPRVAAHGGDLSGIHSLRYGTDALAARIGLANAAQRTLDAQYYIWSGDLTGRSVLAALMRAADRGVRVRLLLDDLSEYGYDRALKTFALHPNVQVRMFNPFAERGFLGIQFLTQFSRLNRRMHNKAFVADNQAAIVGGRNIADEYFEAKPEHDYRDFDVLTVGPVVREVSRSFDAYWNSKFAIPVAVLEGEGEPPTRADLRELRERLAAHVRKARRSEYAEAVQGGEFVEEAKSGELSMLWAEAYVVSDAPSKFGTDPEDPSGHLGPQLRSIVEGLDQELFIISPYFVPGESGVELFRKLEQQGVDVRILTNSLASIDSPSFAGYVRYRVPLLRAGVELYELKPSARLPEERKRGGPLGSKGPSGGSLHAKVFIFDRKETFVGSMNLDPRSLRLNSELGVIVESREFAGEVLSTVENQLATGAYRLDLEYAPIMHQPPPRPTMAWDDVDRPKLVWETVSEQGKKKRFETDPETSWWRRFLNGVLSIFVPEGQL</sequence>
<evidence type="ECO:0000313" key="2">
    <source>
        <dbReference type="EMBL" id="MFA9460643.1"/>
    </source>
</evidence>
<accession>A0ABV4TVT7</accession>
<feature type="domain" description="PLD phosphodiesterase" evidence="1">
    <location>
        <begin position="155"/>
        <end position="182"/>
    </location>
</feature>
<dbReference type="InterPro" id="IPR025202">
    <property type="entry name" value="PLD-like_dom"/>
</dbReference>
<evidence type="ECO:0000313" key="3">
    <source>
        <dbReference type="Proteomes" id="UP001575181"/>
    </source>
</evidence>
<keyword evidence="3" id="KW-1185">Reference proteome</keyword>
<dbReference type="PANTHER" id="PTHR21248:SF12">
    <property type="entry name" value="CARDIOLIPIN SYNTHASE C"/>
    <property type="match status" value="1"/>
</dbReference>
<feature type="domain" description="PLD phosphodiesterase" evidence="1">
    <location>
        <begin position="401"/>
        <end position="428"/>
    </location>
</feature>
<dbReference type="SMART" id="SM00155">
    <property type="entry name" value="PLDc"/>
    <property type="match status" value="2"/>
</dbReference>
<comment type="caution">
    <text evidence="2">The sequence shown here is derived from an EMBL/GenBank/DDBJ whole genome shotgun (WGS) entry which is preliminary data.</text>
</comment>
<reference evidence="2 3" key="1">
    <citation type="submission" date="2024-08" db="EMBL/GenBank/DDBJ databases">
        <title>Whole-genome sequencing of halo(alkali)philic microorganisms from hypersaline lakes.</title>
        <authorList>
            <person name="Sorokin D.Y."/>
            <person name="Merkel A.Y."/>
            <person name="Messina E."/>
            <person name="Yakimov M."/>
        </authorList>
    </citation>
    <scope>NUCLEOTIDE SEQUENCE [LARGE SCALE GENOMIC DNA]</scope>
    <source>
        <strain evidence="2 3">Cl-TMA</strain>
    </source>
</reference>
<dbReference type="PANTHER" id="PTHR21248">
    <property type="entry name" value="CARDIOLIPIN SYNTHASE"/>
    <property type="match status" value="1"/>
</dbReference>
<dbReference type="Pfam" id="PF13091">
    <property type="entry name" value="PLDc_2"/>
    <property type="match status" value="2"/>
</dbReference>
<evidence type="ECO:0000259" key="1">
    <source>
        <dbReference type="PROSITE" id="PS50035"/>
    </source>
</evidence>
<dbReference type="InterPro" id="IPR001736">
    <property type="entry name" value="PLipase_D/transphosphatidylase"/>
</dbReference>
<dbReference type="CDD" id="cd09113">
    <property type="entry name" value="PLDc_ymdC_like_2"/>
    <property type="match status" value="1"/>
</dbReference>
<proteinExistence type="predicted"/>
<dbReference type="PROSITE" id="PS50035">
    <property type="entry name" value="PLD"/>
    <property type="match status" value="2"/>
</dbReference>
<dbReference type="EMBL" id="JBGUAW010000004">
    <property type="protein sequence ID" value="MFA9460643.1"/>
    <property type="molecule type" value="Genomic_DNA"/>
</dbReference>
<dbReference type="RefSeq" id="WP_373655424.1">
    <property type="nucleotide sequence ID" value="NZ_JBGUAW010000004.1"/>
</dbReference>
<organism evidence="2 3">
    <name type="scientific">Thiohalorhabdus methylotrophus</name>
    <dbReference type="NCBI Taxonomy" id="3242694"/>
    <lineage>
        <taxon>Bacteria</taxon>
        <taxon>Pseudomonadati</taxon>
        <taxon>Pseudomonadota</taxon>
        <taxon>Gammaproteobacteria</taxon>
        <taxon>Thiohalorhabdales</taxon>
        <taxon>Thiohalorhabdaceae</taxon>
        <taxon>Thiohalorhabdus</taxon>
    </lineage>
</organism>